<evidence type="ECO:0000313" key="5">
    <source>
        <dbReference type="Proteomes" id="UP000316659"/>
    </source>
</evidence>
<organism evidence="4 5">
    <name type="scientific">Cellulosimicrobium cellulans</name>
    <name type="common">Arthrobacter luteus</name>
    <dbReference type="NCBI Taxonomy" id="1710"/>
    <lineage>
        <taxon>Bacteria</taxon>
        <taxon>Bacillati</taxon>
        <taxon>Actinomycetota</taxon>
        <taxon>Actinomycetes</taxon>
        <taxon>Micrococcales</taxon>
        <taxon>Promicromonosporaceae</taxon>
        <taxon>Cellulosimicrobium</taxon>
    </lineage>
</organism>
<keyword evidence="3" id="KW-0732">Signal</keyword>
<evidence type="ECO:0000256" key="2">
    <source>
        <dbReference type="SAM" id="Phobius"/>
    </source>
</evidence>
<keyword evidence="2" id="KW-1133">Transmembrane helix</keyword>
<proteinExistence type="predicted"/>
<dbReference type="PROSITE" id="PS51318">
    <property type="entry name" value="TAT"/>
    <property type="match status" value="1"/>
</dbReference>
<dbReference type="AlphaFoldDB" id="A0A4Y4EA75"/>
<sequence length="224" mass="23277">MSTSTGRRTLVRAATAAALAASAALLAGPAAHAAEGDTYVPSQPSMRLTTLVSACEQDAAYLDYAIEVEGTDHDTVTVTWINPDGESVVRSGLPLHGRLLWPGAVVDEQGKGVDWPGWRLEDGEWVEGDEYDWVRPAVDVRFEVNPHVLVTTVYPPSSPDCATNPPGEDDPAGAVPVSHEASASAPNPSLAETGATVGLYAALAAGLAAVGTAVVLLSRRARRG</sequence>
<feature type="chain" id="PRO_5021239878" description="Peptidase" evidence="3">
    <location>
        <begin position="34"/>
        <end position="224"/>
    </location>
</feature>
<dbReference type="EMBL" id="BJNZ01000032">
    <property type="protein sequence ID" value="GED11561.1"/>
    <property type="molecule type" value="Genomic_DNA"/>
</dbReference>
<dbReference type="Proteomes" id="UP000316659">
    <property type="component" value="Unassembled WGS sequence"/>
</dbReference>
<evidence type="ECO:0008006" key="6">
    <source>
        <dbReference type="Google" id="ProtNLM"/>
    </source>
</evidence>
<protein>
    <recommendedName>
        <fullName evidence="6">Peptidase</fullName>
    </recommendedName>
</protein>
<name>A0A4Y4EA75_CELCE</name>
<keyword evidence="2" id="KW-0472">Membrane</keyword>
<dbReference type="InterPro" id="IPR006311">
    <property type="entry name" value="TAT_signal"/>
</dbReference>
<gene>
    <name evidence="4" type="ORF">CCE02nite_35600</name>
</gene>
<evidence type="ECO:0000256" key="1">
    <source>
        <dbReference type="SAM" id="MobiDB-lite"/>
    </source>
</evidence>
<reference evidence="4 5" key="1">
    <citation type="submission" date="2019-06" db="EMBL/GenBank/DDBJ databases">
        <title>Whole genome shotgun sequence of Cellulosimicrobium cellulans NBRC 15516.</title>
        <authorList>
            <person name="Hosoyama A."/>
            <person name="Uohara A."/>
            <person name="Ohji S."/>
            <person name="Ichikawa N."/>
        </authorList>
    </citation>
    <scope>NUCLEOTIDE SEQUENCE [LARGE SCALE GENOMIC DNA]</scope>
    <source>
        <strain evidence="4 5">NBRC 15516</strain>
    </source>
</reference>
<comment type="caution">
    <text evidence="4">The sequence shown here is derived from an EMBL/GenBank/DDBJ whole genome shotgun (WGS) entry which is preliminary data.</text>
</comment>
<feature type="transmembrane region" description="Helical" evidence="2">
    <location>
        <begin position="197"/>
        <end position="217"/>
    </location>
</feature>
<evidence type="ECO:0000256" key="3">
    <source>
        <dbReference type="SAM" id="SignalP"/>
    </source>
</evidence>
<dbReference type="RefSeq" id="WP_141390970.1">
    <property type="nucleotide sequence ID" value="NZ_BJNZ01000032.1"/>
</dbReference>
<accession>A0A4Y4EA75</accession>
<evidence type="ECO:0000313" key="4">
    <source>
        <dbReference type="EMBL" id="GED11561.1"/>
    </source>
</evidence>
<feature type="signal peptide" evidence="3">
    <location>
        <begin position="1"/>
        <end position="33"/>
    </location>
</feature>
<feature type="region of interest" description="Disordered" evidence="1">
    <location>
        <begin position="156"/>
        <end position="189"/>
    </location>
</feature>
<keyword evidence="2" id="KW-0812">Transmembrane</keyword>